<dbReference type="GO" id="GO:0046872">
    <property type="term" value="F:metal ion binding"/>
    <property type="evidence" value="ECO:0007669"/>
    <property type="project" value="UniProtKB-KW"/>
</dbReference>
<accession>A0A3E3IC31</accession>
<evidence type="ECO:0000256" key="2">
    <source>
        <dbReference type="ARBA" id="ARBA00022485"/>
    </source>
</evidence>
<dbReference type="GO" id="GO:0051539">
    <property type="term" value="F:4 iron, 4 sulfur cluster binding"/>
    <property type="evidence" value="ECO:0007669"/>
    <property type="project" value="UniProtKB-KW"/>
</dbReference>
<dbReference type="PANTHER" id="PTHR30352">
    <property type="entry name" value="PYRUVATE FORMATE-LYASE-ACTIVATING ENZYME"/>
    <property type="match status" value="1"/>
</dbReference>
<evidence type="ECO:0000256" key="1">
    <source>
        <dbReference type="ARBA" id="ARBA00001966"/>
    </source>
</evidence>
<dbReference type="InterPro" id="IPR007197">
    <property type="entry name" value="rSAM"/>
</dbReference>
<feature type="domain" description="Radical SAM core" evidence="7">
    <location>
        <begin position="37"/>
        <end position="196"/>
    </location>
</feature>
<dbReference type="Pfam" id="PF04055">
    <property type="entry name" value="Radical_SAM"/>
    <property type="match status" value="1"/>
</dbReference>
<dbReference type="InterPro" id="IPR058240">
    <property type="entry name" value="rSAM_sf"/>
</dbReference>
<dbReference type="EMBL" id="QVLU01000038">
    <property type="protein sequence ID" value="RGE64617.1"/>
    <property type="molecule type" value="Genomic_DNA"/>
</dbReference>
<evidence type="ECO:0000313" key="9">
    <source>
        <dbReference type="Proteomes" id="UP000261166"/>
    </source>
</evidence>
<keyword evidence="3" id="KW-0949">S-adenosyl-L-methionine</keyword>
<evidence type="ECO:0000259" key="7">
    <source>
        <dbReference type="Pfam" id="PF04055"/>
    </source>
</evidence>
<dbReference type="AlphaFoldDB" id="A0A3E3IC31"/>
<dbReference type="Proteomes" id="UP000261166">
    <property type="component" value="Unassembled WGS sequence"/>
</dbReference>
<organism evidence="8 9">
    <name type="scientific">Eisenbergiella massiliensis</name>
    <dbReference type="NCBI Taxonomy" id="1720294"/>
    <lineage>
        <taxon>Bacteria</taxon>
        <taxon>Bacillati</taxon>
        <taxon>Bacillota</taxon>
        <taxon>Clostridia</taxon>
        <taxon>Lachnospirales</taxon>
        <taxon>Lachnospiraceae</taxon>
        <taxon>Eisenbergiella</taxon>
    </lineage>
</organism>
<keyword evidence="4" id="KW-0479">Metal-binding</keyword>
<evidence type="ECO:0000256" key="5">
    <source>
        <dbReference type="ARBA" id="ARBA00023004"/>
    </source>
</evidence>
<name>A0A3E3IC31_9FIRM</name>
<protein>
    <submittedName>
        <fullName evidence="8">Radical SAM protein</fullName>
    </submittedName>
</protein>
<reference evidence="8 9" key="1">
    <citation type="submission" date="2018-08" db="EMBL/GenBank/DDBJ databases">
        <title>A genome reference for cultivated species of the human gut microbiota.</title>
        <authorList>
            <person name="Zou Y."/>
            <person name="Xue W."/>
            <person name="Luo G."/>
        </authorList>
    </citation>
    <scope>NUCLEOTIDE SEQUENCE [LARGE SCALE GENOMIC DNA]</scope>
    <source>
        <strain evidence="8 9">AF26-4BH</strain>
    </source>
</reference>
<dbReference type="SFLD" id="SFLDS00029">
    <property type="entry name" value="Radical_SAM"/>
    <property type="match status" value="1"/>
</dbReference>
<dbReference type="InterPro" id="IPR034457">
    <property type="entry name" value="Organic_radical-activating"/>
</dbReference>
<dbReference type="SUPFAM" id="SSF102114">
    <property type="entry name" value="Radical SAM enzymes"/>
    <property type="match status" value="1"/>
</dbReference>
<dbReference type="OrthoDB" id="9763993at2"/>
<dbReference type="Gene3D" id="3.20.20.70">
    <property type="entry name" value="Aldolase class I"/>
    <property type="match status" value="1"/>
</dbReference>
<comment type="cofactor">
    <cofactor evidence="1">
        <name>[4Fe-4S] cluster</name>
        <dbReference type="ChEBI" id="CHEBI:49883"/>
    </cofactor>
</comment>
<dbReference type="GO" id="GO:0003824">
    <property type="term" value="F:catalytic activity"/>
    <property type="evidence" value="ECO:0007669"/>
    <property type="project" value="InterPro"/>
</dbReference>
<evidence type="ECO:0000256" key="6">
    <source>
        <dbReference type="ARBA" id="ARBA00023014"/>
    </source>
</evidence>
<dbReference type="PANTHER" id="PTHR30352:SF5">
    <property type="entry name" value="PYRUVATE FORMATE-LYASE 1-ACTIVATING ENZYME"/>
    <property type="match status" value="1"/>
</dbReference>
<proteinExistence type="predicted"/>
<keyword evidence="5" id="KW-0408">Iron</keyword>
<gene>
    <name evidence="8" type="ORF">DWY69_26645</name>
</gene>
<keyword evidence="2" id="KW-0004">4Fe-4S</keyword>
<keyword evidence="6" id="KW-0411">Iron-sulfur</keyword>
<comment type="caution">
    <text evidence="8">The sequence shown here is derived from an EMBL/GenBank/DDBJ whole genome shotgun (WGS) entry which is preliminary data.</text>
</comment>
<evidence type="ECO:0000256" key="3">
    <source>
        <dbReference type="ARBA" id="ARBA00022691"/>
    </source>
</evidence>
<evidence type="ECO:0000256" key="4">
    <source>
        <dbReference type="ARBA" id="ARBA00022723"/>
    </source>
</evidence>
<dbReference type="InterPro" id="IPR013785">
    <property type="entry name" value="Aldolase_TIM"/>
</dbReference>
<evidence type="ECO:0000313" key="8">
    <source>
        <dbReference type="EMBL" id="RGE64617.1"/>
    </source>
</evidence>
<sequence>MAACYKQGGAMKILQINEIRKAYFLKAFGREPEDMLIISMGACNYNCPYCKRDGQFKGNGNSILNAYDVAMDEIFGVIDKHITAGHRIRLSGGDPCMFPAESLQIAKYCMDKHGQKISLAHNGSSPALFRSLLPYLDYVAIDFKGATPEEIARRSNTPVNPASIANIMQIIGMCQHAGVLVDVRTVIFGDSNMNDLDSIGHKLSAYNNVFWTLRKYNPVIGCDFLPAENDIRVMADRLSNTYNIPVGYRDKWTECNFYISYQFCA</sequence>